<evidence type="ECO:0000256" key="1">
    <source>
        <dbReference type="ARBA" id="ARBA00007806"/>
    </source>
</evidence>
<evidence type="ECO:0000256" key="4">
    <source>
        <dbReference type="RuleBase" id="RU361185"/>
    </source>
</evidence>
<protein>
    <submittedName>
        <fullName evidence="7">Glycoside hydrolase</fullName>
    </submittedName>
</protein>
<dbReference type="AlphaFoldDB" id="A0A3A1NI30"/>
<dbReference type="PANTHER" id="PTHR43053">
    <property type="entry name" value="GLYCOSIDASE FAMILY 31"/>
    <property type="match status" value="1"/>
</dbReference>
<evidence type="ECO:0000313" key="8">
    <source>
        <dbReference type="EMBL" id="TXJ92815.1"/>
    </source>
</evidence>
<dbReference type="Pfam" id="PF01055">
    <property type="entry name" value="Glyco_hydro_31_2nd"/>
    <property type="match status" value="1"/>
</dbReference>
<dbReference type="OrthoDB" id="176168at2"/>
<keyword evidence="2 4" id="KW-0378">Hydrolase</keyword>
<dbReference type="EMBL" id="VNWK01000031">
    <property type="protein sequence ID" value="TXJ92815.1"/>
    <property type="molecule type" value="Genomic_DNA"/>
</dbReference>
<keyword evidence="3 4" id="KW-0326">Glycosidase</keyword>
<evidence type="ECO:0000313" key="9">
    <source>
        <dbReference type="Proteomes" id="UP000266691"/>
    </source>
</evidence>
<dbReference type="InterPro" id="IPR050985">
    <property type="entry name" value="Alpha-glycosidase_related"/>
</dbReference>
<evidence type="ECO:0000259" key="5">
    <source>
        <dbReference type="Pfam" id="PF01055"/>
    </source>
</evidence>
<feature type="domain" description="Glycoside hydrolase family 31 TIM barrel" evidence="5">
    <location>
        <begin position="152"/>
        <end position="448"/>
    </location>
</feature>
<name>A0A3A1NI30_9FLAO</name>
<dbReference type="InterPro" id="IPR048395">
    <property type="entry name" value="Glyco_hydro_31_C"/>
</dbReference>
<sequence>MKLTIATFAVLALTMFNTYSQNGDKLDLDIMKGEYWWGGLSTEGHNTPYDINSEVSHDQWANDEGNQAQPMLLSSKGRYVWSDTPITYTFYKGHIQITTKVGEIQYGSAGKNLRDAYQYVAKNFFAPNGKIPEEKLFTHPQYNTWIELIYDQNEEDILKYAQGILDNGYPPGVLMIDDNWQEDYGTWNFSPRRFKDPKAMIEKLHDMGFLVMLWVCPFVSPDSEVFRYLAKEGMLLQVPQGNQEVQWKNTQDTAAIIRWWNGASACLDLTNPKTNTWFKEQLDHLVDEYGVDGFKFDAGDAQFYENGIVSFENVLPNDHTALYAKFGLDYPLNEYRASWKMAGLPLAQRLRDKGHNWEDLQKLIPDQMSQSLMGYAYTCPDMIGGGEYGSFIDLASIDEELVVRSAQVHALMPMMQFSVAPWRVLSKENARYCLEAAKLHEKMGPYILQQADRASKTGEPIVKPMALAFPNDGYETIKDQFVLGDNIIVAPVVTKGDLRRKVVLPKGKWQDDRGKIYKGNKTIEIEVPLSRLPFFTKVGTRN</sequence>
<dbReference type="Gene3D" id="3.20.20.80">
    <property type="entry name" value="Glycosidases"/>
    <property type="match status" value="1"/>
</dbReference>
<dbReference type="SUPFAM" id="SSF51011">
    <property type="entry name" value="Glycosyl hydrolase domain"/>
    <property type="match status" value="1"/>
</dbReference>
<dbReference type="GO" id="GO:0004553">
    <property type="term" value="F:hydrolase activity, hydrolyzing O-glycosyl compounds"/>
    <property type="evidence" value="ECO:0007669"/>
    <property type="project" value="InterPro"/>
</dbReference>
<dbReference type="Proteomes" id="UP000321621">
    <property type="component" value="Unassembled WGS sequence"/>
</dbReference>
<dbReference type="Proteomes" id="UP000266691">
    <property type="component" value="Unassembled WGS sequence"/>
</dbReference>
<reference evidence="7 9" key="1">
    <citation type="submission" date="2018-08" db="EMBL/GenBank/DDBJ databases">
        <title>Proposal of Muricauda 72 sp.nov. and Muricauda NH166 sp.nov., isolated from seawater.</title>
        <authorList>
            <person name="Cheng H."/>
            <person name="Wu Y.-H."/>
            <person name="Guo L.-L."/>
            <person name="Xu X.-W."/>
        </authorList>
    </citation>
    <scope>NUCLEOTIDE SEQUENCE [LARGE SCALE GENOMIC DNA]</scope>
    <source>
        <strain evidence="7 9">72</strain>
    </source>
</reference>
<keyword evidence="10" id="KW-1185">Reference proteome</keyword>
<dbReference type="SUPFAM" id="SSF51445">
    <property type="entry name" value="(Trans)glycosidases"/>
    <property type="match status" value="1"/>
</dbReference>
<dbReference type="PANTHER" id="PTHR43053:SF4">
    <property type="entry name" value="MYOGENESIS-REGULATING GLYCOSIDASE"/>
    <property type="match status" value="1"/>
</dbReference>
<comment type="caution">
    <text evidence="7">The sequence shown here is derived from an EMBL/GenBank/DDBJ whole genome shotgun (WGS) entry which is preliminary data.</text>
</comment>
<proteinExistence type="inferred from homology"/>
<gene>
    <name evidence="7" type="ORF">D2V05_13740</name>
    <name evidence="8" type="ORF">FQ017_13610</name>
</gene>
<dbReference type="EMBL" id="QXFI01000031">
    <property type="protein sequence ID" value="RIV43474.1"/>
    <property type="molecule type" value="Genomic_DNA"/>
</dbReference>
<dbReference type="GO" id="GO:0005975">
    <property type="term" value="P:carbohydrate metabolic process"/>
    <property type="evidence" value="ECO:0007669"/>
    <property type="project" value="InterPro"/>
</dbReference>
<feature type="domain" description="Glycosyl hydrolase family 31 C-terminal" evidence="6">
    <location>
        <begin position="458"/>
        <end position="540"/>
    </location>
</feature>
<dbReference type="InterPro" id="IPR017853">
    <property type="entry name" value="GH"/>
</dbReference>
<reference evidence="8 10" key="2">
    <citation type="submission" date="2019-07" db="EMBL/GenBank/DDBJ databases">
        <title>Draft genome of two Muricauda strains isolated from deep sea.</title>
        <authorList>
            <person name="Sun C."/>
        </authorList>
    </citation>
    <scope>NUCLEOTIDE SEQUENCE [LARGE SCALE GENOMIC DNA]</scope>
    <source>
        <strain evidence="8 10">72</strain>
    </source>
</reference>
<evidence type="ECO:0000313" key="10">
    <source>
        <dbReference type="Proteomes" id="UP000321621"/>
    </source>
</evidence>
<accession>A0A3A1NI30</accession>
<dbReference type="RefSeq" id="WP_119648201.1">
    <property type="nucleotide sequence ID" value="NZ_QXFI01000031.1"/>
</dbReference>
<evidence type="ECO:0000256" key="2">
    <source>
        <dbReference type="ARBA" id="ARBA00022801"/>
    </source>
</evidence>
<dbReference type="Pfam" id="PF21365">
    <property type="entry name" value="Glyco_hydro_31_3rd"/>
    <property type="match status" value="1"/>
</dbReference>
<evidence type="ECO:0000313" key="7">
    <source>
        <dbReference type="EMBL" id="RIV43474.1"/>
    </source>
</evidence>
<evidence type="ECO:0000256" key="3">
    <source>
        <dbReference type="ARBA" id="ARBA00023295"/>
    </source>
</evidence>
<dbReference type="InterPro" id="IPR000322">
    <property type="entry name" value="Glyco_hydro_31_TIM"/>
</dbReference>
<comment type="similarity">
    <text evidence="1 4">Belongs to the glycosyl hydrolase 31 family.</text>
</comment>
<dbReference type="CDD" id="cd06592">
    <property type="entry name" value="GH31_NET37"/>
    <property type="match status" value="1"/>
</dbReference>
<dbReference type="Gene3D" id="2.60.40.1180">
    <property type="entry name" value="Golgi alpha-mannosidase II"/>
    <property type="match status" value="1"/>
</dbReference>
<organism evidence="7 9">
    <name type="scientific">Flagellimonas pelagia</name>
    <dbReference type="NCBI Taxonomy" id="2306998"/>
    <lineage>
        <taxon>Bacteria</taxon>
        <taxon>Pseudomonadati</taxon>
        <taxon>Bacteroidota</taxon>
        <taxon>Flavobacteriia</taxon>
        <taxon>Flavobacteriales</taxon>
        <taxon>Flavobacteriaceae</taxon>
        <taxon>Flagellimonas</taxon>
    </lineage>
</organism>
<dbReference type="InterPro" id="IPR013780">
    <property type="entry name" value="Glyco_hydro_b"/>
</dbReference>
<evidence type="ECO:0000259" key="6">
    <source>
        <dbReference type="Pfam" id="PF21365"/>
    </source>
</evidence>